<organism evidence="11 12">
    <name type="scientific">Amycolatopsis acidicola</name>
    <dbReference type="NCBI Taxonomy" id="2596893"/>
    <lineage>
        <taxon>Bacteria</taxon>
        <taxon>Bacillati</taxon>
        <taxon>Actinomycetota</taxon>
        <taxon>Actinomycetes</taxon>
        <taxon>Pseudonocardiales</taxon>
        <taxon>Pseudonocardiaceae</taxon>
        <taxon>Amycolatopsis</taxon>
    </lineage>
</organism>
<dbReference type="InterPro" id="IPR000719">
    <property type="entry name" value="Prot_kinase_dom"/>
</dbReference>
<dbReference type="RefSeq" id="WP_150980630.1">
    <property type="nucleotide sequence ID" value="NZ_VMNW02000078.1"/>
</dbReference>
<dbReference type="Gene3D" id="1.10.510.10">
    <property type="entry name" value="Transferase(Phosphotransferase) domain 1"/>
    <property type="match status" value="1"/>
</dbReference>
<dbReference type="EC" id="2.7.11.1" evidence="1"/>
<sequence>MTGTERDEDDGRLIAGRYRLERRIGGGAMGVVWLAKDELLDRTVAVKQLLLTAGLSKAEAEQARKRASREARLAARLQHRHAITVFDVAEDDGLPVLIMEYLPSRSLTEVVAAEGPLPPAEVARIGSHAASALAAAHAAGIVHRDVKPGNILLGEDGTTKITDFGISKAADDGTLTGSGRFAGTPAFLSPEAARGEKPDAASDVYSLGATLYAIVEGRFPYGDTENQMALLYAAAAGRFAPPQQAGPLTDVLGRMMRFEPESRPTMAELAAELSTITEPPGEKRNRKPLLYTGLAVLVVAAAVVATVLLTKDAGQPDAGAAPPATATATATVTASAPASSSPASASKPTTTPPSSPATNAPASLTQAVSDYYAVMPGNPEAGWAKLGPALKGQGFAAYKDWWSKVSGLKVTDGPKQVGANSVQVTIDFTYAGKHYTETHTLGMLVENGQTLINTDSSYHG</sequence>
<evidence type="ECO:0000313" key="12">
    <source>
        <dbReference type="Proteomes" id="UP000319769"/>
    </source>
</evidence>
<feature type="region of interest" description="Disordered" evidence="8">
    <location>
        <begin position="331"/>
        <end position="361"/>
    </location>
</feature>
<evidence type="ECO:0000256" key="7">
    <source>
        <dbReference type="PROSITE-ProRule" id="PRU10141"/>
    </source>
</evidence>
<dbReference type="Proteomes" id="UP000319769">
    <property type="component" value="Unassembled WGS sequence"/>
</dbReference>
<dbReference type="SMART" id="SM00220">
    <property type="entry name" value="S_TKc"/>
    <property type="match status" value="1"/>
</dbReference>
<accession>A0A5N0UQ34</accession>
<feature type="transmembrane region" description="Helical" evidence="9">
    <location>
        <begin position="289"/>
        <end position="309"/>
    </location>
</feature>
<keyword evidence="4 7" id="KW-0547">Nucleotide-binding</keyword>
<dbReference type="GO" id="GO:0004674">
    <property type="term" value="F:protein serine/threonine kinase activity"/>
    <property type="evidence" value="ECO:0007669"/>
    <property type="project" value="UniProtKB-KW"/>
</dbReference>
<evidence type="ECO:0000256" key="5">
    <source>
        <dbReference type="ARBA" id="ARBA00022777"/>
    </source>
</evidence>
<dbReference type="PROSITE" id="PS00108">
    <property type="entry name" value="PROTEIN_KINASE_ST"/>
    <property type="match status" value="1"/>
</dbReference>
<dbReference type="InterPro" id="IPR011009">
    <property type="entry name" value="Kinase-like_dom_sf"/>
</dbReference>
<gene>
    <name evidence="11" type="ORF">FPZ12_034920</name>
</gene>
<dbReference type="PROSITE" id="PS00107">
    <property type="entry name" value="PROTEIN_KINASE_ATP"/>
    <property type="match status" value="1"/>
</dbReference>
<keyword evidence="9" id="KW-0812">Transmembrane</keyword>
<dbReference type="AlphaFoldDB" id="A0A5N0UQ34"/>
<protein>
    <recommendedName>
        <fullName evidence="1">non-specific serine/threonine protein kinase</fullName>
        <ecNumber evidence="1">2.7.11.1</ecNumber>
    </recommendedName>
</protein>
<evidence type="ECO:0000256" key="3">
    <source>
        <dbReference type="ARBA" id="ARBA00022679"/>
    </source>
</evidence>
<dbReference type="GO" id="GO:0005524">
    <property type="term" value="F:ATP binding"/>
    <property type="evidence" value="ECO:0007669"/>
    <property type="project" value="UniProtKB-UniRule"/>
</dbReference>
<evidence type="ECO:0000256" key="6">
    <source>
        <dbReference type="ARBA" id="ARBA00022840"/>
    </source>
</evidence>
<feature type="domain" description="Protein kinase" evidence="10">
    <location>
        <begin position="18"/>
        <end position="276"/>
    </location>
</feature>
<dbReference type="EMBL" id="VMNW02000078">
    <property type="protein sequence ID" value="KAA9153240.1"/>
    <property type="molecule type" value="Genomic_DNA"/>
</dbReference>
<dbReference type="Gene3D" id="3.30.200.20">
    <property type="entry name" value="Phosphorylase Kinase, domain 1"/>
    <property type="match status" value="1"/>
</dbReference>
<evidence type="ECO:0000256" key="4">
    <source>
        <dbReference type="ARBA" id="ARBA00022741"/>
    </source>
</evidence>
<proteinExistence type="predicted"/>
<reference evidence="11" key="1">
    <citation type="submission" date="2019-09" db="EMBL/GenBank/DDBJ databases">
        <authorList>
            <person name="Teo W.F.A."/>
            <person name="Duangmal K."/>
        </authorList>
    </citation>
    <scope>NUCLEOTIDE SEQUENCE [LARGE SCALE GENOMIC DNA]</scope>
    <source>
        <strain evidence="11">K81G1</strain>
    </source>
</reference>
<comment type="caution">
    <text evidence="11">The sequence shown here is derived from an EMBL/GenBank/DDBJ whole genome shotgun (WGS) entry which is preliminary data.</text>
</comment>
<keyword evidence="9" id="KW-0472">Membrane</keyword>
<feature type="binding site" evidence="7">
    <location>
        <position position="47"/>
    </location>
    <ligand>
        <name>ATP</name>
        <dbReference type="ChEBI" id="CHEBI:30616"/>
    </ligand>
</feature>
<keyword evidence="12" id="KW-1185">Reference proteome</keyword>
<dbReference type="PANTHER" id="PTHR43289:SF6">
    <property type="entry name" value="SERINE_THREONINE-PROTEIN KINASE NEKL-3"/>
    <property type="match status" value="1"/>
</dbReference>
<dbReference type="OrthoDB" id="9762169at2"/>
<evidence type="ECO:0000256" key="1">
    <source>
        <dbReference type="ARBA" id="ARBA00012513"/>
    </source>
</evidence>
<name>A0A5N0UQ34_9PSEU</name>
<keyword evidence="2 11" id="KW-0723">Serine/threonine-protein kinase</keyword>
<feature type="compositionally biased region" description="Low complexity" evidence="8">
    <location>
        <begin position="331"/>
        <end position="349"/>
    </location>
</feature>
<dbReference type="PROSITE" id="PS50011">
    <property type="entry name" value="PROTEIN_KINASE_DOM"/>
    <property type="match status" value="1"/>
</dbReference>
<dbReference type="Pfam" id="PF00069">
    <property type="entry name" value="Pkinase"/>
    <property type="match status" value="1"/>
</dbReference>
<evidence type="ECO:0000256" key="8">
    <source>
        <dbReference type="SAM" id="MobiDB-lite"/>
    </source>
</evidence>
<keyword evidence="9" id="KW-1133">Transmembrane helix</keyword>
<keyword evidence="5 11" id="KW-0418">Kinase</keyword>
<dbReference type="PANTHER" id="PTHR43289">
    <property type="entry name" value="MITOGEN-ACTIVATED PROTEIN KINASE KINASE KINASE 20-RELATED"/>
    <property type="match status" value="1"/>
</dbReference>
<dbReference type="InterPro" id="IPR017441">
    <property type="entry name" value="Protein_kinase_ATP_BS"/>
</dbReference>
<dbReference type="CDD" id="cd14014">
    <property type="entry name" value="STKc_PknB_like"/>
    <property type="match status" value="1"/>
</dbReference>
<keyword evidence="3" id="KW-0808">Transferase</keyword>
<dbReference type="SUPFAM" id="SSF56112">
    <property type="entry name" value="Protein kinase-like (PK-like)"/>
    <property type="match status" value="1"/>
</dbReference>
<evidence type="ECO:0000256" key="2">
    <source>
        <dbReference type="ARBA" id="ARBA00022527"/>
    </source>
</evidence>
<keyword evidence="6 7" id="KW-0067">ATP-binding</keyword>
<evidence type="ECO:0000313" key="11">
    <source>
        <dbReference type="EMBL" id="KAA9153240.1"/>
    </source>
</evidence>
<dbReference type="InterPro" id="IPR008271">
    <property type="entry name" value="Ser/Thr_kinase_AS"/>
</dbReference>
<evidence type="ECO:0000256" key="9">
    <source>
        <dbReference type="SAM" id="Phobius"/>
    </source>
</evidence>
<evidence type="ECO:0000259" key="10">
    <source>
        <dbReference type="PROSITE" id="PS50011"/>
    </source>
</evidence>